<proteinExistence type="predicted"/>
<dbReference type="AlphaFoldDB" id="E2A6N0"/>
<keyword evidence="4" id="KW-0238">DNA-binding</keyword>
<dbReference type="GO" id="GO:0008270">
    <property type="term" value="F:zinc ion binding"/>
    <property type="evidence" value="ECO:0007669"/>
    <property type="project" value="UniProtKB-KW"/>
</dbReference>
<keyword evidence="3" id="KW-0862">Zinc</keyword>
<evidence type="ECO:0000313" key="6">
    <source>
        <dbReference type="EMBL" id="EFN70909.1"/>
    </source>
</evidence>
<gene>
    <name evidence="6" type="ORF">EAG_07707</name>
</gene>
<reference evidence="6 7" key="1">
    <citation type="journal article" date="2010" name="Science">
        <title>Genomic comparison of the ants Camponotus floridanus and Harpegnathos saltator.</title>
        <authorList>
            <person name="Bonasio R."/>
            <person name="Zhang G."/>
            <person name="Ye C."/>
            <person name="Mutti N.S."/>
            <person name="Fang X."/>
            <person name="Qin N."/>
            <person name="Donahue G."/>
            <person name="Yang P."/>
            <person name="Li Q."/>
            <person name="Li C."/>
            <person name="Zhang P."/>
            <person name="Huang Z."/>
            <person name="Berger S.L."/>
            <person name="Reinberg D."/>
            <person name="Wang J."/>
            <person name="Liebig J."/>
        </authorList>
    </citation>
    <scope>NUCLEOTIDE SEQUENCE [LARGE SCALE GENOMIC DNA]</scope>
    <source>
        <strain evidence="7">C129</strain>
    </source>
</reference>
<dbReference type="Pfam" id="PF05485">
    <property type="entry name" value="THAP"/>
    <property type="match status" value="1"/>
</dbReference>
<dbReference type="SUPFAM" id="SSF57716">
    <property type="entry name" value="Glucocorticoid receptor-like (DNA-binding domain)"/>
    <property type="match status" value="1"/>
</dbReference>
<keyword evidence="1" id="KW-0479">Metal-binding</keyword>
<keyword evidence="2" id="KW-0863">Zinc-finger</keyword>
<evidence type="ECO:0000259" key="5">
    <source>
        <dbReference type="Pfam" id="PF05485"/>
    </source>
</evidence>
<protein>
    <recommendedName>
        <fullName evidence="5">THAP-type domain-containing protein</fullName>
    </recommendedName>
</protein>
<feature type="non-terminal residue" evidence="6">
    <location>
        <position position="1"/>
    </location>
</feature>
<feature type="domain" description="THAP-type" evidence="5">
    <location>
        <begin position="1"/>
        <end position="46"/>
    </location>
</feature>
<evidence type="ECO:0000256" key="3">
    <source>
        <dbReference type="ARBA" id="ARBA00022833"/>
    </source>
</evidence>
<name>E2A6N0_CAMFO</name>
<sequence>WLQACDMKKNILLKNLYNNYRVCSKHFARHMFLNNLKNRLQPHIVP</sequence>
<evidence type="ECO:0000256" key="1">
    <source>
        <dbReference type="ARBA" id="ARBA00022723"/>
    </source>
</evidence>
<dbReference type="EMBL" id="GL437158">
    <property type="protein sequence ID" value="EFN70909.1"/>
    <property type="molecule type" value="Genomic_DNA"/>
</dbReference>
<dbReference type="InParanoid" id="E2A6N0"/>
<evidence type="ECO:0000313" key="7">
    <source>
        <dbReference type="Proteomes" id="UP000000311"/>
    </source>
</evidence>
<dbReference type="GO" id="GO:0003677">
    <property type="term" value="F:DNA binding"/>
    <property type="evidence" value="ECO:0007669"/>
    <property type="project" value="UniProtKB-KW"/>
</dbReference>
<feature type="non-terminal residue" evidence="6">
    <location>
        <position position="46"/>
    </location>
</feature>
<organism evidence="7">
    <name type="scientific">Camponotus floridanus</name>
    <name type="common">Florida carpenter ant</name>
    <dbReference type="NCBI Taxonomy" id="104421"/>
    <lineage>
        <taxon>Eukaryota</taxon>
        <taxon>Metazoa</taxon>
        <taxon>Ecdysozoa</taxon>
        <taxon>Arthropoda</taxon>
        <taxon>Hexapoda</taxon>
        <taxon>Insecta</taxon>
        <taxon>Pterygota</taxon>
        <taxon>Neoptera</taxon>
        <taxon>Endopterygota</taxon>
        <taxon>Hymenoptera</taxon>
        <taxon>Apocrita</taxon>
        <taxon>Aculeata</taxon>
        <taxon>Formicoidea</taxon>
        <taxon>Formicidae</taxon>
        <taxon>Formicinae</taxon>
        <taxon>Camponotus</taxon>
    </lineage>
</organism>
<keyword evidence="7" id="KW-1185">Reference proteome</keyword>
<accession>E2A6N0</accession>
<evidence type="ECO:0000256" key="4">
    <source>
        <dbReference type="ARBA" id="ARBA00023125"/>
    </source>
</evidence>
<dbReference type="InterPro" id="IPR006612">
    <property type="entry name" value="THAP_Znf"/>
</dbReference>
<evidence type="ECO:0000256" key="2">
    <source>
        <dbReference type="ARBA" id="ARBA00022771"/>
    </source>
</evidence>
<dbReference type="Proteomes" id="UP000000311">
    <property type="component" value="Unassembled WGS sequence"/>
</dbReference>